<dbReference type="VEuPathDB" id="FungiDB:I303_03924"/>
<keyword evidence="1" id="KW-0732">Signal</keyword>
<name>A0A1A6A821_9TREE</name>
<reference evidence="3" key="3">
    <citation type="submission" date="2024-02" db="EMBL/GenBank/DDBJ databases">
        <title>Comparative genomics of Cryptococcus and Kwoniella reveals pathogenesis evolution and contrasting modes of karyotype evolution via chromosome fusion or intercentromeric recombination.</title>
        <authorList>
            <person name="Coelho M.A."/>
            <person name="David-Palma M."/>
            <person name="Shea T."/>
            <person name="Bowers K."/>
            <person name="McGinley-Smith S."/>
            <person name="Mohammad A.W."/>
            <person name="Gnirke A."/>
            <person name="Yurkov A.M."/>
            <person name="Nowrousian M."/>
            <person name="Sun S."/>
            <person name="Cuomo C.A."/>
            <person name="Heitman J."/>
        </authorList>
    </citation>
    <scope>NUCLEOTIDE SEQUENCE</scope>
    <source>
        <strain evidence="3">CBS 10117</strain>
    </source>
</reference>
<evidence type="ECO:0000313" key="4">
    <source>
        <dbReference type="Proteomes" id="UP000078595"/>
    </source>
</evidence>
<evidence type="ECO:0000313" key="2">
    <source>
        <dbReference type="EMBL" id="OBR86204.1"/>
    </source>
</evidence>
<feature type="signal peptide" evidence="1">
    <location>
        <begin position="1"/>
        <end position="19"/>
    </location>
</feature>
<organism evidence="2">
    <name type="scientific">Kwoniella dejecticola CBS 10117</name>
    <dbReference type="NCBI Taxonomy" id="1296121"/>
    <lineage>
        <taxon>Eukaryota</taxon>
        <taxon>Fungi</taxon>
        <taxon>Dikarya</taxon>
        <taxon>Basidiomycota</taxon>
        <taxon>Agaricomycotina</taxon>
        <taxon>Tremellomycetes</taxon>
        <taxon>Tremellales</taxon>
        <taxon>Cryptococcaceae</taxon>
        <taxon>Kwoniella</taxon>
    </lineage>
</organism>
<dbReference type="EMBL" id="KI894030">
    <property type="protein sequence ID" value="OBR86204.1"/>
    <property type="molecule type" value="Genomic_DNA"/>
</dbReference>
<accession>A0A1A6A821</accession>
<dbReference type="InterPro" id="IPR038955">
    <property type="entry name" value="PriA/CPL1_fungi"/>
</dbReference>
<reference evidence="3" key="2">
    <citation type="submission" date="2013-07" db="EMBL/GenBank/DDBJ databases">
        <authorList>
            <consortium name="The Broad Institute Genome Sequencing Platform"/>
            <person name="Cuomo C."/>
            <person name="Litvintseva A."/>
            <person name="Chen Y."/>
            <person name="Heitman J."/>
            <person name="Sun S."/>
            <person name="Springer D."/>
            <person name="Dromer F."/>
            <person name="Young S.K."/>
            <person name="Zeng Q."/>
            <person name="Gargeya S."/>
            <person name="Fitzgerald M."/>
            <person name="Abouelleil A."/>
            <person name="Alvarado L."/>
            <person name="Berlin A.M."/>
            <person name="Chapman S.B."/>
            <person name="Dewar J."/>
            <person name="Goldberg J."/>
            <person name="Griggs A."/>
            <person name="Gujja S."/>
            <person name="Hansen M."/>
            <person name="Howarth C."/>
            <person name="Imamovic A."/>
            <person name="Larimer J."/>
            <person name="McCowan C."/>
            <person name="Murphy C."/>
            <person name="Pearson M."/>
            <person name="Priest M."/>
            <person name="Roberts A."/>
            <person name="Saif S."/>
            <person name="Shea T."/>
            <person name="Sykes S."/>
            <person name="Wortman J."/>
            <person name="Nusbaum C."/>
            <person name="Birren B."/>
        </authorList>
    </citation>
    <scope>NUCLEOTIDE SEQUENCE</scope>
    <source>
        <strain evidence="3">CBS 10117</strain>
    </source>
</reference>
<evidence type="ECO:0000313" key="3">
    <source>
        <dbReference type="EMBL" id="WWC61325.1"/>
    </source>
</evidence>
<dbReference type="EMBL" id="CP144533">
    <property type="protein sequence ID" value="WWC61325.1"/>
    <property type="molecule type" value="Genomic_DNA"/>
</dbReference>
<dbReference type="KEGG" id="kdj:28967623"/>
<dbReference type="AlphaFoldDB" id="A0A1A6A821"/>
<reference evidence="2" key="1">
    <citation type="submission" date="2013-07" db="EMBL/GenBank/DDBJ databases">
        <title>The Genome Sequence of Cryptococcus dejecticola CBS10117.</title>
        <authorList>
            <consortium name="The Broad Institute Genome Sequencing Platform"/>
            <person name="Cuomo C."/>
            <person name="Litvintseva A."/>
            <person name="Chen Y."/>
            <person name="Heitman J."/>
            <person name="Sun S."/>
            <person name="Springer D."/>
            <person name="Dromer F."/>
            <person name="Young S.K."/>
            <person name="Zeng Q."/>
            <person name="Gargeya S."/>
            <person name="Fitzgerald M."/>
            <person name="Abouelleil A."/>
            <person name="Alvarado L."/>
            <person name="Berlin A.M."/>
            <person name="Chapman S.B."/>
            <person name="Dewar J."/>
            <person name="Goldberg J."/>
            <person name="Griggs A."/>
            <person name="Gujja S."/>
            <person name="Hansen M."/>
            <person name="Howarth C."/>
            <person name="Imamovic A."/>
            <person name="Larimer J."/>
            <person name="McCowan C."/>
            <person name="Murphy C."/>
            <person name="Pearson M."/>
            <person name="Priest M."/>
            <person name="Roberts A."/>
            <person name="Saif S."/>
            <person name="Shea T."/>
            <person name="Sykes S."/>
            <person name="Wortman J."/>
            <person name="Nusbaum C."/>
            <person name="Birren B."/>
        </authorList>
    </citation>
    <scope>NUCLEOTIDE SEQUENCE [LARGE SCALE GENOMIC DNA]</scope>
    <source>
        <strain evidence="2">CBS 10117</strain>
    </source>
</reference>
<dbReference type="STRING" id="1296121.A0A1A6A821"/>
<protein>
    <recommendedName>
        <fullName evidence="5">Apple domain-containing protein</fullName>
    </recommendedName>
</protein>
<feature type="chain" id="PRO_5008342193" description="Apple domain-containing protein" evidence="1">
    <location>
        <begin position="20"/>
        <end position="260"/>
    </location>
</feature>
<dbReference type="PANTHER" id="PTHR35192">
    <property type="entry name" value="PROTEIN, PUTATIVE-RELATED"/>
    <property type="match status" value="1"/>
</dbReference>
<proteinExistence type="predicted"/>
<dbReference type="OrthoDB" id="2591777at2759"/>
<gene>
    <name evidence="2" type="ORF">I303_03924</name>
    <name evidence="3" type="ORF">I303_103906</name>
</gene>
<dbReference type="GeneID" id="28967623"/>
<sequence>MKGSIILIAPLLTATTALGHFVGCFTKDVLENRQASQVLTDNSGCNAVCSALNTDFVFTYFWEDDDPNKTYCLCTNDPPNAYWLLGDCNSVDTVIVTVPCQRDHGFDLYGNCHLKEFAAVGTPVDSALACQDLCDSYPWAGVTYDTSSTPYQPLCHCYTTNTAPEFTAPPLSCYYNAFFPYFHNTQPSAVARRRLREKQAHQDGKGLCPHGMIACIVLDSNGLAYECLDVQEELESCGGCRHGEFSSSKSVNMTDKAGQE</sequence>
<dbReference type="Proteomes" id="UP000078595">
    <property type="component" value="Chromosome 4"/>
</dbReference>
<evidence type="ECO:0008006" key="5">
    <source>
        <dbReference type="Google" id="ProtNLM"/>
    </source>
</evidence>
<dbReference type="PANTHER" id="PTHR35192:SF2">
    <property type="entry name" value="APPLE DOMAIN-CONTAINING PROTEIN"/>
    <property type="match status" value="1"/>
</dbReference>
<evidence type="ECO:0000256" key="1">
    <source>
        <dbReference type="SAM" id="SignalP"/>
    </source>
</evidence>
<keyword evidence="4" id="KW-1185">Reference proteome</keyword>
<dbReference type="RefSeq" id="XP_018264046.1">
    <property type="nucleotide sequence ID" value="XM_018407238.1"/>
</dbReference>